<evidence type="ECO:0000256" key="1">
    <source>
        <dbReference type="SAM" id="SignalP"/>
    </source>
</evidence>
<dbReference type="InterPro" id="IPR056825">
    <property type="entry name" value="Agd3_C"/>
</dbReference>
<dbReference type="Pfam" id="PF25116">
    <property type="entry name" value="CBM87_Agd3"/>
    <property type="match status" value="1"/>
</dbReference>
<dbReference type="EMBL" id="JAGSXJ010000009">
    <property type="protein sequence ID" value="KAH6688290.1"/>
    <property type="molecule type" value="Genomic_DNA"/>
</dbReference>
<name>A0A9P8VEL2_9PEZI</name>
<dbReference type="PANTHER" id="PTHR31002">
    <property type="entry name" value="SERIPAUPERIN"/>
    <property type="match status" value="1"/>
</dbReference>
<feature type="chain" id="PRO_5040130485" description="Extracellular serine-rich protein" evidence="1">
    <location>
        <begin position="19"/>
        <end position="709"/>
    </location>
</feature>
<feature type="domain" description="Agd3 deacetylase" evidence="2">
    <location>
        <begin position="268"/>
        <end position="635"/>
    </location>
</feature>
<accession>A0A9P8VEL2</accession>
<feature type="signal peptide" evidence="1">
    <location>
        <begin position="1"/>
        <end position="18"/>
    </location>
</feature>
<feature type="domain" description="Agd3 CBM87" evidence="3">
    <location>
        <begin position="41"/>
        <end position="254"/>
    </location>
</feature>
<dbReference type="GO" id="GO:0005975">
    <property type="term" value="P:carbohydrate metabolic process"/>
    <property type="evidence" value="ECO:0007669"/>
    <property type="project" value="InterPro"/>
</dbReference>
<dbReference type="PANTHER" id="PTHR31002:SF34">
    <property type="entry name" value="CELL WALL PROTEIN CWP1-RELATED"/>
    <property type="match status" value="1"/>
</dbReference>
<dbReference type="Pfam" id="PF25115">
    <property type="entry name" value="Agd3_CE"/>
    <property type="match status" value="1"/>
</dbReference>
<dbReference type="Pfam" id="PF25117">
    <property type="entry name" value="Agd3_C"/>
    <property type="match status" value="1"/>
</dbReference>
<proteinExistence type="predicted"/>
<dbReference type="Proteomes" id="UP000770015">
    <property type="component" value="Unassembled WGS sequence"/>
</dbReference>
<dbReference type="SUPFAM" id="SSF88713">
    <property type="entry name" value="Glycoside hydrolase/deacetylase"/>
    <property type="match status" value="1"/>
</dbReference>
<dbReference type="InterPro" id="IPR050788">
    <property type="entry name" value="Yeast_SRP1/TIP1_CWP"/>
</dbReference>
<evidence type="ECO:0000313" key="5">
    <source>
        <dbReference type="EMBL" id="KAH6688290.1"/>
    </source>
</evidence>
<sequence length="709" mass="76782">MHSSIFISLLGMLGSVAAAPAPQASTAPSTTTTTTPKITQIDNKVLVIARDIDGANAASAGLQGYGIPWDNFLVPKEGATLPVLNSTATTGRYSAIIVIDALAYEYSDGWRSAVTEAQWNTLWSYQTSFRVRMVRINEFPGPAFGSTVAGAGGCCDTGVEQLISFTNNTGFPTANLKMNAGISSQGLWHYPAKITDPSTTFEVAKFGAGGGYDASTAAVINQFPDGREQFVWFTSWAPSWSATSNYLQHAHIHWITRGVFLGKRKTHLSAQVDDVQLGTDLYYPAGSNFKTRVSDLNGHASWMTDLNKRLPAGSNFKLELAHNGNGDIYAATSTANTVCSPDYAVEPADASGTELEFQKPLGTGVDRWPTEFNAPYPWSVQCAKRDEFAAWFMTPSNTNKFLHLSHTFSHMSLNNATYNDAKKEIEYNQAWMTQIGIANQTGVFSGKGLVPPAITGLHNGDVIRAWMDAGLTSVVGDNTRAPLKNKEGNKYHPMTTTVESNGYDGLTVVPRYATTIYYNCDTPECTTKEWIDTSAGKGGFSDLLNLARTDNTRYLFALQSDPYMFHQANMRQSDMPTTTIGTQTGKMSLIMSWTETVAQEMTRLTNWPIISLKHDDIAQYFLDRRTLDGCSPTLSYGFSDDGASITSVTVGSASDNKCDVPVPVTVPKGTIAADGAIVKTDQVGSEPPIHWVSLTGSPITLTLSSAVKL</sequence>
<dbReference type="InterPro" id="IPR056826">
    <property type="entry name" value="Agd3_CE"/>
</dbReference>
<keyword evidence="1" id="KW-0732">Signal</keyword>
<evidence type="ECO:0000259" key="4">
    <source>
        <dbReference type="Pfam" id="PF25117"/>
    </source>
</evidence>
<evidence type="ECO:0000313" key="6">
    <source>
        <dbReference type="Proteomes" id="UP000770015"/>
    </source>
</evidence>
<dbReference type="OrthoDB" id="2113314at2759"/>
<dbReference type="InterPro" id="IPR011330">
    <property type="entry name" value="Glyco_hydro/deAcase_b/a-brl"/>
</dbReference>
<keyword evidence="6" id="KW-1185">Reference proteome</keyword>
<dbReference type="AlphaFoldDB" id="A0A9P8VEL2"/>
<evidence type="ECO:0000259" key="2">
    <source>
        <dbReference type="Pfam" id="PF25115"/>
    </source>
</evidence>
<evidence type="ECO:0008006" key="7">
    <source>
        <dbReference type="Google" id="ProtNLM"/>
    </source>
</evidence>
<comment type="caution">
    <text evidence="5">The sequence shown here is derived from an EMBL/GenBank/DDBJ whole genome shotgun (WGS) entry which is preliminary data.</text>
</comment>
<reference evidence="5" key="1">
    <citation type="journal article" date="2021" name="Nat. Commun.">
        <title>Genetic determinants of endophytism in the Arabidopsis root mycobiome.</title>
        <authorList>
            <person name="Mesny F."/>
            <person name="Miyauchi S."/>
            <person name="Thiergart T."/>
            <person name="Pickel B."/>
            <person name="Atanasova L."/>
            <person name="Karlsson M."/>
            <person name="Huettel B."/>
            <person name="Barry K.W."/>
            <person name="Haridas S."/>
            <person name="Chen C."/>
            <person name="Bauer D."/>
            <person name="Andreopoulos W."/>
            <person name="Pangilinan J."/>
            <person name="LaButti K."/>
            <person name="Riley R."/>
            <person name="Lipzen A."/>
            <person name="Clum A."/>
            <person name="Drula E."/>
            <person name="Henrissat B."/>
            <person name="Kohler A."/>
            <person name="Grigoriev I.V."/>
            <person name="Martin F.M."/>
            <person name="Hacquard S."/>
        </authorList>
    </citation>
    <scope>NUCLEOTIDE SEQUENCE</scope>
    <source>
        <strain evidence="5">MPI-SDFR-AT-0117</strain>
    </source>
</reference>
<dbReference type="InterPro" id="IPR056827">
    <property type="entry name" value="CBM87_Agd3"/>
</dbReference>
<gene>
    <name evidence="5" type="ORF">F5X68DRAFT_78857</name>
</gene>
<evidence type="ECO:0000259" key="3">
    <source>
        <dbReference type="Pfam" id="PF25116"/>
    </source>
</evidence>
<feature type="domain" description="Agd3 C-terminal" evidence="4">
    <location>
        <begin position="636"/>
        <end position="707"/>
    </location>
</feature>
<protein>
    <recommendedName>
        <fullName evidence="7">Extracellular serine-rich protein</fullName>
    </recommendedName>
</protein>
<organism evidence="5 6">
    <name type="scientific">Plectosphaerella plurivora</name>
    <dbReference type="NCBI Taxonomy" id="936078"/>
    <lineage>
        <taxon>Eukaryota</taxon>
        <taxon>Fungi</taxon>
        <taxon>Dikarya</taxon>
        <taxon>Ascomycota</taxon>
        <taxon>Pezizomycotina</taxon>
        <taxon>Sordariomycetes</taxon>
        <taxon>Hypocreomycetidae</taxon>
        <taxon>Glomerellales</taxon>
        <taxon>Plectosphaerellaceae</taxon>
        <taxon>Plectosphaerella</taxon>
    </lineage>
</organism>